<dbReference type="PROSITE" id="PS50994">
    <property type="entry name" value="INTEGRASE"/>
    <property type="match status" value="1"/>
</dbReference>
<gene>
    <name evidence="4" type="ORF">FOZ62_021550</name>
    <name evidence="5" type="ORF">FOZ63_022076</name>
</gene>
<dbReference type="Proteomes" id="UP000553632">
    <property type="component" value="Unassembled WGS sequence"/>
</dbReference>
<dbReference type="SUPFAM" id="SSF53098">
    <property type="entry name" value="Ribonuclease H-like"/>
    <property type="match status" value="1"/>
</dbReference>
<evidence type="ECO:0000313" key="4">
    <source>
        <dbReference type="EMBL" id="KAF4724007.1"/>
    </source>
</evidence>
<keyword evidence="6" id="KW-1185">Reference proteome</keyword>
<feature type="domain" description="Reverse transcriptase" evidence="2">
    <location>
        <begin position="306"/>
        <end position="536"/>
    </location>
</feature>
<dbReference type="InterPro" id="IPR036397">
    <property type="entry name" value="RNaseH_sf"/>
</dbReference>
<dbReference type="Gene3D" id="3.30.420.10">
    <property type="entry name" value="Ribonuclease H-like superfamily/Ribonuclease H"/>
    <property type="match status" value="1"/>
</dbReference>
<proteinExistence type="predicted"/>
<dbReference type="PANTHER" id="PTHR37984">
    <property type="entry name" value="PROTEIN CBG26694"/>
    <property type="match status" value="1"/>
</dbReference>
<evidence type="ECO:0000256" key="1">
    <source>
        <dbReference type="SAM" id="MobiDB-lite"/>
    </source>
</evidence>
<feature type="region of interest" description="Disordered" evidence="1">
    <location>
        <begin position="823"/>
        <end position="954"/>
    </location>
</feature>
<sequence length="1333" mass="148590">MVFDMVASGEKSYEAVRAAILARSAPPRAPPPVSTDGKDSNNVNEPQPPALSYLKTSAGFFAQIDGGSQYSLLARSAAERLSSDYPLLTLPHPLTFEAVNGTTFTSDTAVVLNVLGVPIRFIIVDRLPQSISALVGVDLVNDLVIDYVHKTAQHLGTGQKLPLYRPHDSPTCGPSGTPLVGTLASQPNSFSLDGTFPDEKQDSPPEYILQEASPTSPDLPWSPEYNMRIIKDYGWLKIGLMPTPVDACLAPSAQYVFCAEVSQQVLDDAFNQKQVDVKVHKQYLLADKSVQTDCDALVSQFVANGKMIEVTPAALSHYPMCTRTTYYPITSPRTRPIFPCLGINRLLERYGKLIFKQLKIEYVYHLLRVAHSVVSLDVSDAFMSLHSGPRLSRLLTVKTPSGKLYSAQRCIYGLSLSPCVLEASLQFILATHADSIFPISQTTSIPTAPTTSHVLPPDPIDLLSGYNTTLLGTRKTYISSYMDDITLYLGQDLEGHEQLIIDRLSDLVTQYGLQLKPAKIKIIRNEDKVETLGLTISGRGQYLSLRQTKWDAVIDYTWSTVPTFREALSFLGRITTTFEDLLPPHVAPTKHLLQSLVSNYREDLCRTQHLDRNKKKTWDLPLPRDIHSLLGDFHQYLRSCSLPLVPRLLPIGTSPLELHVDASQYMLGIKLVKGDDYSTYYFARQILLKSPKHKSIHISVKEVMSVLYGSCLLRTFEHYSGTSLLCHVLIRCDNVTCNKIVRTHRVKSNPLQQNYYLALLNHLQLLGPLEIKYIPTESNAADILTRFPLLDTLLALYWKSSADAPEDHDDDALLAMMAKRHADDDHQTIGNRVKLRRREQRAAQTTVESSSSSTSSSSSSATSPASAAPHVTTEPTVELQDKRHLSDPSSPSFPSQPLQQVDFPTSPSSDEHPQQASTPGTSTSSGHDPRPQAAFSEFPGHEPRQQASTPRTTLHSNLYDKLYIKKKIDSYLQHLTPDSAGHYVTDDHPKLNKLLILYYHLLGHDGQFGTTMKLDHFQWATKSQDIKAVVPTCHYCQIHKVQPHDNKLLDELEVPRLPPAPFTHVSMDTTGPFFGRNKFYITTLCDRLTCYLLVAPTTSSPTASTALQLLSRVKHTYGIYPHKVLTDNGSIYTAASKTASTSIAWHFSPVYTPQANGQCERYMRDLSTLVRIKFSEQNLTWDTLDDETWSTLCHEVAYALNVRSRQPTGISPYQLVHLHTPPDALLGVSTVSPQDGPALTATWNAARLKQLTRSRQKIPTTNKPLHPDDEVFVKILSSADKSKRSPKFEGPHKVLQRVGPNRYKLDNGTVYSSRHLKRRFFLDLTSDSSDDSD</sequence>
<protein>
    <submittedName>
        <fullName evidence="5">Uncharacterized protein</fullName>
    </submittedName>
</protein>
<dbReference type="InterPro" id="IPR001584">
    <property type="entry name" value="Integrase_cat-core"/>
</dbReference>
<evidence type="ECO:0000259" key="3">
    <source>
        <dbReference type="PROSITE" id="PS50994"/>
    </source>
</evidence>
<dbReference type="EMBL" id="JABANO010011774">
    <property type="protein sequence ID" value="KAF4742910.1"/>
    <property type="molecule type" value="Genomic_DNA"/>
</dbReference>
<feature type="compositionally biased region" description="Low complexity" evidence="1">
    <location>
        <begin position="888"/>
        <end position="900"/>
    </location>
</feature>
<feature type="region of interest" description="Disordered" evidence="1">
    <location>
        <begin position="25"/>
        <end position="48"/>
    </location>
</feature>
<dbReference type="PROSITE" id="PS50878">
    <property type="entry name" value="RT_POL"/>
    <property type="match status" value="1"/>
</dbReference>
<accession>A0A7J6TEW6</accession>
<feature type="domain" description="Integrase catalytic" evidence="3">
    <location>
        <begin position="1057"/>
        <end position="1220"/>
    </location>
</feature>
<dbReference type="Pfam" id="PF00665">
    <property type="entry name" value="rve"/>
    <property type="match status" value="1"/>
</dbReference>
<name>A0A7J6TEW6_PEROL</name>
<dbReference type="InterPro" id="IPR000477">
    <property type="entry name" value="RT_dom"/>
</dbReference>
<dbReference type="GO" id="GO:0015074">
    <property type="term" value="P:DNA integration"/>
    <property type="evidence" value="ECO:0007669"/>
    <property type="project" value="InterPro"/>
</dbReference>
<comment type="caution">
    <text evidence="5">The sequence shown here is derived from an EMBL/GenBank/DDBJ whole genome shotgun (WGS) entry which is preliminary data.</text>
</comment>
<dbReference type="EMBL" id="JABANM010019727">
    <property type="protein sequence ID" value="KAF4724007.1"/>
    <property type="molecule type" value="Genomic_DNA"/>
</dbReference>
<dbReference type="InterPro" id="IPR012337">
    <property type="entry name" value="RNaseH-like_sf"/>
</dbReference>
<organism evidence="5 6">
    <name type="scientific">Perkinsus olseni</name>
    <name type="common">Perkinsus atlanticus</name>
    <dbReference type="NCBI Taxonomy" id="32597"/>
    <lineage>
        <taxon>Eukaryota</taxon>
        <taxon>Sar</taxon>
        <taxon>Alveolata</taxon>
        <taxon>Perkinsozoa</taxon>
        <taxon>Perkinsea</taxon>
        <taxon>Perkinsida</taxon>
        <taxon>Perkinsidae</taxon>
        <taxon>Perkinsus</taxon>
    </lineage>
</organism>
<evidence type="ECO:0000259" key="2">
    <source>
        <dbReference type="PROSITE" id="PS50878"/>
    </source>
</evidence>
<evidence type="ECO:0000313" key="7">
    <source>
        <dbReference type="Proteomes" id="UP000574390"/>
    </source>
</evidence>
<dbReference type="SUPFAM" id="SSF56672">
    <property type="entry name" value="DNA/RNA polymerases"/>
    <property type="match status" value="1"/>
</dbReference>
<evidence type="ECO:0000313" key="5">
    <source>
        <dbReference type="EMBL" id="KAF4742910.1"/>
    </source>
</evidence>
<feature type="compositionally biased region" description="Polar residues" evidence="1">
    <location>
        <begin position="902"/>
        <end position="926"/>
    </location>
</feature>
<dbReference type="Proteomes" id="UP000574390">
    <property type="component" value="Unassembled WGS sequence"/>
</dbReference>
<dbReference type="GO" id="GO:0003676">
    <property type="term" value="F:nucleic acid binding"/>
    <property type="evidence" value="ECO:0007669"/>
    <property type="project" value="InterPro"/>
</dbReference>
<evidence type="ECO:0000313" key="6">
    <source>
        <dbReference type="Proteomes" id="UP000553632"/>
    </source>
</evidence>
<feature type="compositionally biased region" description="Polar residues" evidence="1">
    <location>
        <begin position="945"/>
        <end position="954"/>
    </location>
</feature>
<feature type="compositionally biased region" description="Low complexity" evidence="1">
    <location>
        <begin position="849"/>
        <end position="869"/>
    </location>
</feature>
<dbReference type="InterPro" id="IPR050951">
    <property type="entry name" value="Retrovirus_Pol_polyprotein"/>
</dbReference>
<dbReference type="InterPro" id="IPR043502">
    <property type="entry name" value="DNA/RNA_pol_sf"/>
</dbReference>
<dbReference type="Pfam" id="PF00078">
    <property type="entry name" value="RVT_1"/>
    <property type="match status" value="1"/>
</dbReference>
<dbReference type="PANTHER" id="PTHR37984:SF5">
    <property type="entry name" value="PROTEIN NYNRIN-LIKE"/>
    <property type="match status" value="1"/>
</dbReference>
<reference evidence="6 7" key="1">
    <citation type="submission" date="2020-04" db="EMBL/GenBank/DDBJ databases">
        <title>Perkinsus olseni comparative genomics.</title>
        <authorList>
            <person name="Bogema D.R."/>
        </authorList>
    </citation>
    <scope>NUCLEOTIDE SEQUENCE [LARGE SCALE GENOMIC DNA]</scope>
    <source>
        <strain evidence="4">ATCC PRA-205</strain>
        <strain evidence="5 6">ATCC PRA-207</strain>
    </source>
</reference>